<comment type="caution">
    <text evidence="7">The sequence shown here is derived from an EMBL/GenBank/DDBJ whole genome shotgun (WGS) entry which is preliminary data.</text>
</comment>
<evidence type="ECO:0000313" key="8">
    <source>
        <dbReference type="Proteomes" id="UP001358586"/>
    </source>
</evidence>
<evidence type="ECO:0000259" key="6">
    <source>
        <dbReference type="Pfam" id="PF05699"/>
    </source>
</evidence>
<sequence>MTKLKCENKDELKAQCNHCKSIFSTKSSSRTSHLRRCLNSCLKKINKDITQYTIATQPSLGGGSSIKTYKFDADKCHRVVSTFLVCGKQSFKTVEELRFRYMMSVDSPNFKNISRQTTTMDFLKCYAQERDHVKEELAKAPGLICLTFDNWNSKHTNDEYICIITQWVDKDRKLQKKIIKFRALSPLYDVKAGLELVDDVVDFFQIFLNNLKLLFDEYVKNSKSPSSSLARSSNVSDNNPVNSSLYQFNVNRFDLGGDYDESDDYKQYLCESNTKSKRSQLDIYLEEPGLKLNSQIDVLDYWSKSSIQYHKLSFLARKLLAIPISTVASKLAFSMRKKVITSLRSFLKLKMVQAIVFFDDWMRAKGFSTASYYSRFSVIIL</sequence>
<dbReference type="InterPro" id="IPR012337">
    <property type="entry name" value="RNaseH-like_sf"/>
</dbReference>
<evidence type="ECO:0000256" key="4">
    <source>
        <dbReference type="ARBA" id="ARBA00022833"/>
    </source>
</evidence>
<feature type="domain" description="HAT C-terminal dimerisation" evidence="6">
    <location>
        <begin position="281"/>
        <end position="362"/>
    </location>
</feature>
<keyword evidence="3" id="KW-0863">Zinc-finger</keyword>
<dbReference type="SUPFAM" id="SSF53098">
    <property type="entry name" value="Ribonuclease H-like"/>
    <property type="match status" value="1"/>
</dbReference>
<dbReference type="PANTHER" id="PTHR46481:SF10">
    <property type="entry name" value="ZINC FINGER BED DOMAIN-CONTAINING PROTEIN 39"/>
    <property type="match status" value="1"/>
</dbReference>
<gene>
    <name evidence="7" type="ORF">PVK06_020338</name>
</gene>
<dbReference type="EMBL" id="JARKNE010000006">
    <property type="protein sequence ID" value="KAK5825499.1"/>
    <property type="molecule type" value="Genomic_DNA"/>
</dbReference>
<evidence type="ECO:0000256" key="1">
    <source>
        <dbReference type="ARBA" id="ARBA00004123"/>
    </source>
</evidence>
<dbReference type="Proteomes" id="UP001358586">
    <property type="component" value="Chromosome 6"/>
</dbReference>
<keyword evidence="4" id="KW-0862">Zinc</keyword>
<comment type="subcellular location">
    <subcellularLocation>
        <location evidence="1">Nucleus</location>
    </subcellularLocation>
</comment>
<dbReference type="PANTHER" id="PTHR46481">
    <property type="entry name" value="ZINC FINGER BED DOMAIN-CONTAINING PROTEIN 4"/>
    <property type="match status" value="1"/>
</dbReference>
<protein>
    <recommendedName>
        <fullName evidence="6">HAT C-terminal dimerisation domain-containing protein</fullName>
    </recommendedName>
</protein>
<reference evidence="7 8" key="1">
    <citation type="submission" date="2023-03" db="EMBL/GenBank/DDBJ databases">
        <title>WGS of Gossypium arboreum.</title>
        <authorList>
            <person name="Yu D."/>
        </authorList>
    </citation>
    <scope>NUCLEOTIDE SEQUENCE [LARGE SCALE GENOMIC DNA]</scope>
    <source>
        <tissue evidence="7">Leaf</tissue>
    </source>
</reference>
<dbReference type="Pfam" id="PF05699">
    <property type="entry name" value="Dimer_Tnp_hAT"/>
    <property type="match status" value="1"/>
</dbReference>
<evidence type="ECO:0000256" key="2">
    <source>
        <dbReference type="ARBA" id="ARBA00022723"/>
    </source>
</evidence>
<name>A0ABR0PM42_GOSAR</name>
<keyword evidence="5" id="KW-0539">Nucleus</keyword>
<keyword evidence="8" id="KW-1185">Reference proteome</keyword>
<evidence type="ECO:0000313" key="7">
    <source>
        <dbReference type="EMBL" id="KAK5825499.1"/>
    </source>
</evidence>
<dbReference type="InterPro" id="IPR008906">
    <property type="entry name" value="HATC_C_dom"/>
</dbReference>
<keyword evidence="2" id="KW-0479">Metal-binding</keyword>
<dbReference type="InterPro" id="IPR052035">
    <property type="entry name" value="ZnF_BED_domain_contain"/>
</dbReference>
<organism evidence="7 8">
    <name type="scientific">Gossypium arboreum</name>
    <name type="common">Tree cotton</name>
    <name type="synonym">Gossypium nanking</name>
    <dbReference type="NCBI Taxonomy" id="29729"/>
    <lineage>
        <taxon>Eukaryota</taxon>
        <taxon>Viridiplantae</taxon>
        <taxon>Streptophyta</taxon>
        <taxon>Embryophyta</taxon>
        <taxon>Tracheophyta</taxon>
        <taxon>Spermatophyta</taxon>
        <taxon>Magnoliopsida</taxon>
        <taxon>eudicotyledons</taxon>
        <taxon>Gunneridae</taxon>
        <taxon>Pentapetalae</taxon>
        <taxon>rosids</taxon>
        <taxon>malvids</taxon>
        <taxon>Malvales</taxon>
        <taxon>Malvaceae</taxon>
        <taxon>Malvoideae</taxon>
        <taxon>Gossypium</taxon>
    </lineage>
</organism>
<evidence type="ECO:0000256" key="3">
    <source>
        <dbReference type="ARBA" id="ARBA00022771"/>
    </source>
</evidence>
<evidence type="ECO:0000256" key="5">
    <source>
        <dbReference type="ARBA" id="ARBA00023242"/>
    </source>
</evidence>
<proteinExistence type="predicted"/>
<accession>A0ABR0PM42</accession>